<keyword evidence="2" id="KW-1185">Reference proteome</keyword>
<evidence type="ECO:0000313" key="2">
    <source>
        <dbReference type="Proteomes" id="UP000261520"/>
    </source>
</evidence>
<dbReference type="InterPro" id="IPR018615">
    <property type="entry name" value="Ribosomal_mL55"/>
</dbReference>
<dbReference type="GO" id="GO:0003735">
    <property type="term" value="F:structural constituent of ribosome"/>
    <property type="evidence" value="ECO:0007669"/>
    <property type="project" value="InterPro"/>
</dbReference>
<evidence type="ECO:0008006" key="3">
    <source>
        <dbReference type="Google" id="ProtNLM"/>
    </source>
</evidence>
<name>A0A3B4AED2_9GOBI</name>
<evidence type="ECO:0000313" key="1">
    <source>
        <dbReference type="Ensembl" id="ENSPMGP00000015432.1"/>
    </source>
</evidence>
<dbReference type="GO" id="GO:0006412">
    <property type="term" value="P:translation"/>
    <property type="evidence" value="ECO:0007669"/>
    <property type="project" value="TreeGrafter"/>
</dbReference>
<reference evidence="1" key="2">
    <citation type="submission" date="2025-09" db="UniProtKB">
        <authorList>
            <consortium name="Ensembl"/>
        </authorList>
    </citation>
    <scope>IDENTIFICATION</scope>
</reference>
<dbReference type="Ensembl" id="ENSPMGT00000016457.1">
    <property type="protein sequence ID" value="ENSPMGP00000015432.1"/>
    <property type="gene ID" value="ENSPMGG00000012657.1"/>
</dbReference>
<proteinExistence type="predicted"/>
<dbReference type="InterPro" id="IPR044884">
    <property type="entry name" value="Ribosomal_mL55_sf"/>
</dbReference>
<dbReference type="GO" id="GO:0005762">
    <property type="term" value="C:mitochondrial large ribosomal subunit"/>
    <property type="evidence" value="ECO:0007669"/>
    <property type="project" value="InterPro"/>
</dbReference>
<dbReference type="STRING" id="409849.ENSPMGP00000015432"/>
<dbReference type="PANTHER" id="PTHR34095">
    <property type="entry name" value="39S RIBOSOMAL PROTEIN L55, MITOCHONDRIAL"/>
    <property type="match status" value="1"/>
</dbReference>
<protein>
    <recommendedName>
        <fullName evidence="3">Mitochondrial ribosomal protein L55</fullName>
    </recommendedName>
</protein>
<dbReference type="Gene3D" id="6.20.130.20">
    <property type="entry name" value="Mitochondrial ribosomal protein L55"/>
    <property type="match status" value="1"/>
</dbReference>
<sequence length="129" mass="15070">SHRPTVGEPIICQGLSFPCVTVVSQACPLHTHTAQLNSNRSSVVRCGRQVYERGFPVLLLRPDGSTVHIRYREPRRLLVMPVDVSMLSEEERRLRLKKREVKRSPQTPQAEEYHDQFRADQYTQFWKKK</sequence>
<dbReference type="Proteomes" id="UP000261520">
    <property type="component" value="Unplaced"/>
</dbReference>
<dbReference type="Pfam" id="PF09776">
    <property type="entry name" value="Mitoc_L55"/>
    <property type="match status" value="1"/>
</dbReference>
<accession>A0A3B4AED2</accession>
<dbReference type="AlphaFoldDB" id="A0A3B4AED2"/>
<dbReference type="PANTHER" id="PTHR34095:SF1">
    <property type="entry name" value="LARGE RIBOSOMAL SUBUNIT PROTEIN ML55"/>
    <property type="match status" value="1"/>
</dbReference>
<organism evidence="1 2">
    <name type="scientific">Periophthalmus magnuspinnatus</name>
    <dbReference type="NCBI Taxonomy" id="409849"/>
    <lineage>
        <taxon>Eukaryota</taxon>
        <taxon>Metazoa</taxon>
        <taxon>Chordata</taxon>
        <taxon>Craniata</taxon>
        <taxon>Vertebrata</taxon>
        <taxon>Euteleostomi</taxon>
        <taxon>Actinopterygii</taxon>
        <taxon>Neopterygii</taxon>
        <taxon>Teleostei</taxon>
        <taxon>Neoteleostei</taxon>
        <taxon>Acanthomorphata</taxon>
        <taxon>Gobiaria</taxon>
        <taxon>Gobiiformes</taxon>
        <taxon>Gobioidei</taxon>
        <taxon>Gobiidae</taxon>
        <taxon>Oxudercinae</taxon>
        <taxon>Periophthalmus</taxon>
    </lineage>
</organism>
<reference evidence="1" key="1">
    <citation type="submission" date="2025-08" db="UniProtKB">
        <authorList>
            <consortium name="Ensembl"/>
        </authorList>
    </citation>
    <scope>IDENTIFICATION</scope>
</reference>